<name>A0A7C2VA07_9CREN</name>
<dbReference type="RefSeq" id="WP_272984855.1">
    <property type="nucleotide sequence ID" value="NZ_DSFH01000016.1"/>
</dbReference>
<dbReference type="GO" id="GO:0006355">
    <property type="term" value="P:regulation of DNA-templated transcription"/>
    <property type="evidence" value="ECO:0007669"/>
    <property type="project" value="InterPro"/>
</dbReference>
<reference evidence="2" key="1">
    <citation type="journal article" date="2020" name="mSystems">
        <title>Genome- and Community-Level Interaction Insights into Carbon Utilization and Element Cycling Functions of Hydrothermarchaeota in Hydrothermal Sediment.</title>
        <authorList>
            <person name="Zhou Z."/>
            <person name="Liu Y."/>
            <person name="Xu W."/>
            <person name="Pan J."/>
            <person name="Luo Z.H."/>
            <person name="Li M."/>
        </authorList>
    </citation>
    <scope>NUCLEOTIDE SEQUENCE [LARGE SCALE GENOMIC DNA]</scope>
    <source>
        <strain evidence="2">SpSt-1261</strain>
    </source>
</reference>
<accession>A0A7C2VA07</accession>
<dbReference type="InterPro" id="IPR013321">
    <property type="entry name" value="Arc_rbn_hlx_hlx"/>
</dbReference>
<feature type="domain" description="Ribbon-helix-helix protein CopG" evidence="1">
    <location>
        <begin position="127"/>
        <end position="165"/>
    </location>
</feature>
<dbReference type="EMBL" id="DSFH01000016">
    <property type="protein sequence ID" value="HEW63584.1"/>
    <property type="molecule type" value="Genomic_DNA"/>
</dbReference>
<evidence type="ECO:0000313" key="2">
    <source>
        <dbReference type="EMBL" id="HEW63584.1"/>
    </source>
</evidence>
<sequence length="171" mass="19561">MSKGKCVEEPISHEEVESQEEIAKIFVERLKKIVNETKGKIIGLNARCLTGVTDANVNSVFRYVFEALRECTNVVIDVKTSGHRKYTYVLSVERAKKLTEEDVNNALNCYWERKAKGKTESHKMPLISVHLPKDVVAQIDKLITRGIYASRAEFIRDAVRYHLLRFSCQST</sequence>
<proteinExistence type="predicted"/>
<dbReference type="CDD" id="cd22231">
    <property type="entry name" value="RHH_NikR_HicB-like"/>
    <property type="match status" value="1"/>
</dbReference>
<dbReference type="AlphaFoldDB" id="A0A7C2VA07"/>
<dbReference type="InterPro" id="IPR002145">
    <property type="entry name" value="CopG"/>
</dbReference>
<dbReference type="InterPro" id="IPR010985">
    <property type="entry name" value="Ribbon_hlx_hlx"/>
</dbReference>
<dbReference type="SUPFAM" id="SSF47598">
    <property type="entry name" value="Ribbon-helix-helix"/>
    <property type="match status" value="1"/>
</dbReference>
<dbReference type="Gene3D" id="1.10.1220.10">
    <property type="entry name" value="Met repressor-like"/>
    <property type="match status" value="1"/>
</dbReference>
<dbReference type="PANTHER" id="PTHR36215:SF1">
    <property type="entry name" value="BLL4998 PROTEIN"/>
    <property type="match status" value="1"/>
</dbReference>
<dbReference type="PANTHER" id="PTHR36215">
    <property type="entry name" value="BLL4998 PROTEIN"/>
    <property type="match status" value="1"/>
</dbReference>
<protein>
    <submittedName>
        <fullName evidence="2">Ribbon-helix-helix protein, CopG family</fullName>
    </submittedName>
</protein>
<comment type="caution">
    <text evidence="2">The sequence shown here is derived from an EMBL/GenBank/DDBJ whole genome shotgun (WGS) entry which is preliminary data.</text>
</comment>
<organism evidence="2">
    <name type="scientific">Fervidicoccus fontis</name>
    <dbReference type="NCBI Taxonomy" id="683846"/>
    <lineage>
        <taxon>Archaea</taxon>
        <taxon>Thermoproteota</taxon>
        <taxon>Thermoprotei</taxon>
        <taxon>Fervidicoccales</taxon>
        <taxon>Fervidicoccaceae</taxon>
        <taxon>Fervidicoccus</taxon>
    </lineage>
</organism>
<evidence type="ECO:0000259" key="1">
    <source>
        <dbReference type="Pfam" id="PF01402"/>
    </source>
</evidence>
<dbReference type="Pfam" id="PF01402">
    <property type="entry name" value="RHH_1"/>
    <property type="match status" value="1"/>
</dbReference>
<gene>
    <name evidence="2" type="ORF">ENO39_00785</name>
</gene>
<dbReference type="Proteomes" id="UP000886076">
    <property type="component" value="Unassembled WGS sequence"/>
</dbReference>